<dbReference type="PANTHER" id="PTHR11941">
    <property type="entry name" value="ENOYL-COA HYDRATASE-RELATED"/>
    <property type="match status" value="1"/>
</dbReference>
<organism evidence="4 5">
    <name type="scientific">Phytohabitans kaempferiae</name>
    <dbReference type="NCBI Taxonomy" id="1620943"/>
    <lineage>
        <taxon>Bacteria</taxon>
        <taxon>Bacillati</taxon>
        <taxon>Actinomycetota</taxon>
        <taxon>Actinomycetes</taxon>
        <taxon>Micromonosporales</taxon>
        <taxon>Micromonosporaceae</taxon>
    </lineage>
</organism>
<dbReference type="NCBIfam" id="NF042432">
    <property type="entry name" value="DHPACoAdixog_DpgC"/>
    <property type="match status" value="1"/>
</dbReference>
<comment type="caution">
    <text evidence="4">The sequence shown here is derived from an EMBL/GenBank/DDBJ whole genome shotgun (WGS) entry which is preliminary data.</text>
</comment>
<reference evidence="4 5" key="1">
    <citation type="submission" date="2024-09" db="EMBL/GenBank/DDBJ databases">
        <authorList>
            <person name="Sun Q."/>
            <person name="Mori K."/>
        </authorList>
    </citation>
    <scope>NUCLEOTIDE SEQUENCE [LARGE SCALE GENOMIC DNA]</scope>
    <source>
        <strain evidence="4 5">TBRC 3947</strain>
    </source>
</reference>
<dbReference type="PANTHER" id="PTHR11941:SF169">
    <property type="entry name" value="(7AS)-7A-METHYL-1,5-DIOXO-2,3,5,6,7,7A-HEXAHYDRO-1H-INDENE-CARBOXYL-COA HYDROLASE"/>
    <property type="match status" value="1"/>
</dbReference>
<keyword evidence="4" id="KW-0560">Oxidoreductase</keyword>
<dbReference type="InterPro" id="IPR029045">
    <property type="entry name" value="ClpP/crotonase-like_dom_sf"/>
</dbReference>
<dbReference type="SUPFAM" id="SSF52096">
    <property type="entry name" value="ClpP/crotonase"/>
    <property type="match status" value="1"/>
</dbReference>
<dbReference type="InterPro" id="IPR053482">
    <property type="entry name" value="DPA-CoA_Dioxygenase"/>
</dbReference>
<gene>
    <name evidence="4" type="primary">dpgC</name>
    <name evidence="4" type="ORF">ACFFIA_07855</name>
</gene>
<dbReference type="Gene3D" id="1.20.58.1300">
    <property type="match status" value="1"/>
</dbReference>
<evidence type="ECO:0000313" key="4">
    <source>
        <dbReference type="EMBL" id="MFC0527569.1"/>
    </source>
</evidence>
<dbReference type="EC" id="1.13.11.80" evidence="4"/>
<dbReference type="InterPro" id="IPR001753">
    <property type="entry name" value="Enoyl-CoA_hydra/iso"/>
</dbReference>
<dbReference type="EMBL" id="JBHLUH010000009">
    <property type="protein sequence ID" value="MFC0527569.1"/>
    <property type="molecule type" value="Genomic_DNA"/>
</dbReference>
<keyword evidence="2" id="KW-0443">Lipid metabolism</keyword>
<comment type="similarity">
    <text evidence="1">Belongs to the enoyl-CoA hydratase/isomerase family.</text>
</comment>
<keyword evidence="5" id="KW-1185">Reference proteome</keyword>
<sequence>MPGGDLAAARDRLARAAGEVEAVLDALPEPAGRAPEQVATATAAKERGRAARWAFLAAHADAVYDELTAGRARSLRLAALVEAAAVAFPGLVPAADRLAADRSRPQAEKEGYEVDQGIFLRFVLDSPVAGPHLVDAMLRPTDRAARLLADYLRTGAADLGTVRLARRDGAGHLTMCRGDRLNAEDERQVDDMETAVDLVLLDPDARVGLIRGGEMTHPRHLGRRVFGAGIDLRALHHGRIGLVDFLLRRELGYVHKLVRGLGTGAEGWPPATVTKPWVMVVDGFAIGGAAQLLLTADHVIASADAYLSLPAAQEGIVPGAANLRLTRAAGARLARQVLLQGRRLRAAEPDARPLVDEVCEPGELDAAVAASLERLSGPAVPTNRHMLALAEEPPDAFRRYVAEFALRQALRIHSADVVAKVGRFAGEG</sequence>
<dbReference type="CDD" id="cd06558">
    <property type="entry name" value="crotonase-like"/>
    <property type="match status" value="1"/>
</dbReference>
<dbReference type="GO" id="GO:0016491">
    <property type="term" value="F:oxidoreductase activity"/>
    <property type="evidence" value="ECO:0007669"/>
    <property type="project" value="UniProtKB-KW"/>
</dbReference>
<evidence type="ECO:0000256" key="1">
    <source>
        <dbReference type="ARBA" id="ARBA00005254"/>
    </source>
</evidence>
<protein>
    <submittedName>
        <fullName evidence="4">(3,5-dihydroxyphenyl)acetyl-CoA 1,2-dioxygenase DpgC</fullName>
        <ecNumber evidence="4">1.13.11.80</ecNumber>
    </submittedName>
</protein>
<evidence type="ECO:0000313" key="5">
    <source>
        <dbReference type="Proteomes" id="UP001589867"/>
    </source>
</evidence>
<dbReference type="RefSeq" id="WP_377247725.1">
    <property type="nucleotide sequence ID" value="NZ_JBHLUH010000009.1"/>
</dbReference>
<dbReference type="Gene3D" id="3.90.226.10">
    <property type="entry name" value="2-enoyl-CoA Hydratase, Chain A, domain 1"/>
    <property type="match status" value="1"/>
</dbReference>
<evidence type="ECO:0000256" key="2">
    <source>
        <dbReference type="ARBA" id="ARBA00023098"/>
    </source>
</evidence>
<name>A0ABV6LZ18_9ACTN</name>
<evidence type="ECO:0000256" key="3">
    <source>
        <dbReference type="ARBA" id="ARBA00023239"/>
    </source>
</evidence>
<dbReference type="Pfam" id="PF00378">
    <property type="entry name" value="ECH_1"/>
    <property type="match status" value="1"/>
</dbReference>
<proteinExistence type="inferred from homology"/>
<dbReference type="Proteomes" id="UP001589867">
    <property type="component" value="Unassembled WGS sequence"/>
</dbReference>
<accession>A0ABV6LZ18</accession>
<keyword evidence="3" id="KW-0456">Lyase</keyword>